<dbReference type="STRING" id="1612202.SAMN05421734_10645"/>
<reference evidence="2" key="1">
    <citation type="submission" date="2016-09" db="EMBL/GenBank/DDBJ databases">
        <authorList>
            <person name="Varghese N."/>
            <person name="Submissions S."/>
        </authorList>
    </citation>
    <scope>NUCLEOTIDE SEQUENCE [LARGE SCALE GENOMIC DNA]</scope>
    <source>
        <strain evidence="2">S5</strain>
    </source>
</reference>
<evidence type="ECO:0000313" key="2">
    <source>
        <dbReference type="Proteomes" id="UP000242949"/>
    </source>
</evidence>
<evidence type="ECO:0000313" key="1">
    <source>
        <dbReference type="EMBL" id="SDC28844.1"/>
    </source>
</evidence>
<dbReference type="EMBL" id="FMYI01000006">
    <property type="protein sequence ID" value="SDC28844.1"/>
    <property type="molecule type" value="Genomic_DNA"/>
</dbReference>
<name>A0A1G6KD16_9BACI</name>
<accession>A0A1G6KD16</accession>
<dbReference type="AlphaFoldDB" id="A0A1G6KD16"/>
<sequence>MKIHVTERAQKWFKEDVGVSKDEYVKFFPKIYGSSPVQKDFALGFDKVDEVIDEGVIESFGDLHIAVENDDLWFFDGHDLKVDYIEDNDEVTFEYID</sequence>
<organism evidence="1 2">
    <name type="scientific">Pelagirhabdus alkalitolerans</name>
    <dbReference type="NCBI Taxonomy" id="1612202"/>
    <lineage>
        <taxon>Bacteria</taxon>
        <taxon>Bacillati</taxon>
        <taxon>Bacillota</taxon>
        <taxon>Bacilli</taxon>
        <taxon>Bacillales</taxon>
        <taxon>Bacillaceae</taxon>
        <taxon>Pelagirhabdus</taxon>
    </lineage>
</organism>
<dbReference type="InterPro" id="IPR035903">
    <property type="entry name" value="HesB-like_dom_sf"/>
</dbReference>
<dbReference type="RefSeq" id="WP_090795842.1">
    <property type="nucleotide sequence ID" value="NZ_FMYI01000006.1"/>
</dbReference>
<gene>
    <name evidence="1" type="ORF">SAMN05421734_10645</name>
</gene>
<protein>
    <submittedName>
        <fullName evidence="1">Uncharacterized protein YneR</fullName>
    </submittedName>
</protein>
<proteinExistence type="predicted"/>
<keyword evidence="2" id="KW-1185">Reference proteome</keyword>
<dbReference type="OrthoDB" id="1645729at2"/>
<dbReference type="SUPFAM" id="SSF89360">
    <property type="entry name" value="HesB-like domain"/>
    <property type="match status" value="1"/>
</dbReference>
<dbReference type="Proteomes" id="UP000242949">
    <property type="component" value="Unassembled WGS sequence"/>
</dbReference>